<evidence type="ECO:0000313" key="2">
    <source>
        <dbReference type="Proteomes" id="UP000594034"/>
    </source>
</evidence>
<name>A0A5J6WXL5_9GAMM</name>
<dbReference type="Gene3D" id="3.10.450.140">
    <property type="entry name" value="dsDNA mimic, putative"/>
    <property type="match status" value="1"/>
</dbReference>
<reference evidence="1 2" key="1">
    <citation type="submission" date="2019-05" db="EMBL/GenBank/DDBJ databases">
        <title>OXA-830, a novel chromosomally encoded expanded-spectrum class D beta-lactamase in Aeromonas simiae.</title>
        <authorList>
            <person name="Zhou W."/>
            <person name="Chen Q."/>
        </authorList>
    </citation>
    <scope>NUCLEOTIDE SEQUENCE [LARGE SCALE GENOMIC DNA]</scope>
    <source>
        <strain evidence="1 2">A6</strain>
    </source>
</reference>
<dbReference type="InterPro" id="IPR007376">
    <property type="entry name" value="dsDNA_mimic_put"/>
</dbReference>
<dbReference type="AlphaFoldDB" id="A0A5J6WXL5"/>
<proteinExistence type="predicted"/>
<dbReference type="Pfam" id="PF04269">
    <property type="entry name" value="DUF440"/>
    <property type="match status" value="1"/>
</dbReference>
<dbReference type="InterPro" id="IPR036763">
    <property type="entry name" value="Put_dsDNA_mimic_sf"/>
</dbReference>
<gene>
    <name evidence="1" type="ORF">FE240_07905</name>
</gene>
<evidence type="ECO:0000313" key="1">
    <source>
        <dbReference type="EMBL" id="QFI54628.1"/>
    </source>
</evidence>
<dbReference type="SUPFAM" id="SSF102816">
    <property type="entry name" value="Putative dsDNA mimic"/>
    <property type="match status" value="1"/>
</dbReference>
<dbReference type="Proteomes" id="UP000594034">
    <property type="component" value="Chromosome"/>
</dbReference>
<keyword evidence="2" id="KW-1185">Reference proteome</keyword>
<dbReference type="RefSeq" id="WP_193004067.1">
    <property type="nucleotide sequence ID" value="NZ_CP040449.1"/>
</dbReference>
<dbReference type="NCBIfam" id="NF003469">
    <property type="entry name" value="PRK05094.1"/>
    <property type="match status" value="1"/>
</dbReference>
<dbReference type="KEGG" id="asim:FE240_07905"/>
<accession>A0A5J6WXL5</accession>
<organism evidence="1 2">
    <name type="scientific">Aeromonas simiae</name>
    <dbReference type="NCBI Taxonomy" id="218936"/>
    <lineage>
        <taxon>Bacteria</taxon>
        <taxon>Pseudomonadati</taxon>
        <taxon>Pseudomonadota</taxon>
        <taxon>Gammaproteobacteria</taxon>
        <taxon>Aeromonadales</taxon>
        <taxon>Aeromonadaceae</taxon>
        <taxon>Aeromonas</taxon>
    </lineage>
</organism>
<sequence>MTDHDQCLCANAMALFTELASDNLPPDEIARFNALYNEQGLMAEVELGDDWEADVGFAVNDADYGEVWIGLVNDEQDFTHLFARLLLSRSAEEKFCHIEWLP</sequence>
<dbReference type="EMBL" id="CP040449">
    <property type="protein sequence ID" value="QFI54628.1"/>
    <property type="molecule type" value="Genomic_DNA"/>
</dbReference>
<protein>
    <submittedName>
        <fullName evidence="1">DUF440 family protein</fullName>
    </submittedName>
</protein>